<feature type="transmembrane region" description="Helical" evidence="5">
    <location>
        <begin position="395"/>
        <end position="414"/>
    </location>
</feature>
<dbReference type="GO" id="GO:0016020">
    <property type="term" value="C:membrane"/>
    <property type="evidence" value="ECO:0007669"/>
    <property type="project" value="UniProtKB-SubCell"/>
</dbReference>
<reference evidence="7" key="1">
    <citation type="submission" date="2023-01" db="EMBL/GenBank/DDBJ databases">
        <authorList>
            <person name="Piombo E."/>
        </authorList>
    </citation>
    <scope>NUCLEOTIDE SEQUENCE</scope>
</reference>
<dbReference type="InterPro" id="IPR004841">
    <property type="entry name" value="AA-permease/SLC12A_dom"/>
</dbReference>
<accession>A0AA35MEV7</accession>
<dbReference type="PANTHER" id="PTHR43341:SF6">
    <property type="entry name" value="AMINO ACID TRANSPORTER (EUROFUNG)"/>
    <property type="match status" value="1"/>
</dbReference>
<feature type="transmembrane region" description="Helical" evidence="5">
    <location>
        <begin position="292"/>
        <end position="310"/>
    </location>
</feature>
<organism evidence="7 8">
    <name type="scientific">Clonostachys chloroleuca</name>
    <dbReference type="NCBI Taxonomy" id="1926264"/>
    <lineage>
        <taxon>Eukaryota</taxon>
        <taxon>Fungi</taxon>
        <taxon>Dikarya</taxon>
        <taxon>Ascomycota</taxon>
        <taxon>Pezizomycotina</taxon>
        <taxon>Sordariomycetes</taxon>
        <taxon>Hypocreomycetidae</taxon>
        <taxon>Hypocreales</taxon>
        <taxon>Bionectriaceae</taxon>
        <taxon>Clonostachys</taxon>
    </lineage>
</organism>
<dbReference type="GO" id="GO:0015171">
    <property type="term" value="F:amino acid transmembrane transporter activity"/>
    <property type="evidence" value="ECO:0007669"/>
    <property type="project" value="TreeGrafter"/>
</dbReference>
<evidence type="ECO:0000256" key="3">
    <source>
        <dbReference type="ARBA" id="ARBA00022989"/>
    </source>
</evidence>
<dbReference type="InterPro" id="IPR050524">
    <property type="entry name" value="APC_YAT"/>
</dbReference>
<dbReference type="EMBL" id="CABFNP030001271">
    <property type="protein sequence ID" value="CAI6095875.1"/>
    <property type="molecule type" value="Genomic_DNA"/>
</dbReference>
<feature type="transmembrane region" description="Helical" evidence="5">
    <location>
        <begin position="230"/>
        <end position="251"/>
    </location>
</feature>
<evidence type="ECO:0000313" key="7">
    <source>
        <dbReference type="EMBL" id="CAI6095875.1"/>
    </source>
</evidence>
<name>A0AA35MEV7_9HYPO</name>
<evidence type="ECO:0000256" key="4">
    <source>
        <dbReference type="ARBA" id="ARBA00023136"/>
    </source>
</evidence>
<dbReference type="Gene3D" id="1.20.1740.10">
    <property type="entry name" value="Amino acid/polyamine transporter I"/>
    <property type="match status" value="1"/>
</dbReference>
<comment type="caution">
    <text evidence="7">The sequence shown here is derived from an EMBL/GenBank/DDBJ whole genome shotgun (WGS) entry which is preliminary data.</text>
</comment>
<dbReference type="PANTHER" id="PTHR43341">
    <property type="entry name" value="AMINO ACID PERMEASE"/>
    <property type="match status" value="1"/>
</dbReference>
<feature type="domain" description="Amino acid permease/ SLC12A" evidence="6">
    <location>
        <begin position="1"/>
        <end position="418"/>
    </location>
</feature>
<protein>
    <recommendedName>
        <fullName evidence="6">Amino acid permease/ SLC12A domain-containing protein</fullName>
    </recommendedName>
</protein>
<dbReference type="PIRSF" id="PIRSF006060">
    <property type="entry name" value="AA_transporter"/>
    <property type="match status" value="1"/>
</dbReference>
<dbReference type="Pfam" id="PF00324">
    <property type="entry name" value="AA_permease"/>
    <property type="match status" value="1"/>
</dbReference>
<keyword evidence="3 5" id="KW-1133">Transmembrane helix</keyword>
<keyword evidence="8" id="KW-1185">Reference proteome</keyword>
<evidence type="ECO:0000259" key="6">
    <source>
        <dbReference type="Pfam" id="PF00324"/>
    </source>
</evidence>
<dbReference type="Proteomes" id="UP001160390">
    <property type="component" value="Unassembled WGS sequence"/>
</dbReference>
<evidence type="ECO:0000256" key="5">
    <source>
        <dbReference type="SAM" id="Phobius"/>
    </source>
</evidence>
<comment type="subcellular location">
    <subcellularLocation>
        <location evidence="1">Membrane</location>
        <topology evidence="1">Multi-pass membrane protein</topology>
    </subcellularLocation>
</comment>
<evidence type="ECO:0000256" key="1">
    <source>
        <dbReference type="ARBA" id="ARBA00004141"/>
    </source>
</evidence>
<feature type="transmembrane region" description="Helical" evidence="5">
    <location>
        <begin position="63"/>
        <end position="85"/>
    </location>
</feature>
<sequence length="474" mass="51983">MTTHMPVAGGFVRLAGYWVDDALGFMAGWNFFFFEALAIPFEITAMTFVSSFWSERVTDPGPTAAICAGCIIVYGLLNMVAVKVYGESEFWLSSGKIILLLMLFSFTFITMVGGNPKGDAYGFRYWSNPGAFAEYLSQGDLGRSQGFLACLYTAAFTIVGPEYISMAAAETKHPSVYVKEAYKTVYYRLCFFFVVGALAVSVVVPYDNPTLRDLWFGTGTGNGSAAGSPYVLAMSILGINVLPHIVNALILTSIFSAGNTYCFCACRVLHGLALEGRAPQILARTTKSGTPIYAFGVVLCFACLSFLQVSSGTATVLSWMTSLITGGGQINYIVMAVTFLRYHKACNVQGIDRKTRPYYGCLQPYSTWLAIGMQIFICLSLGYTSFRPWDVGSFFASYTMQMLMPVLFIAWKLYHKTRMVAAAGVDLVWERPFIDAYEAAETEIPTGFWAEMASLIGFRKDKQSSLEALTPSGT</sequence>
<gene>
    <name evidence="7" type="ORF">CCHLO57077_00015880</name>
</gene>
<feature type="transmembrane region" description="Helical" evidence="5">
    <location>
        <begin position="361"/>
        <end position="383"/>
    </location>
</feature>
<keyword evidence="2 5" id="KW-0812">Transmembrane</keyword>
<feature type="transmembrane region" description="Helical" evidence="5">
    <location>
        <begin position="316"/>
        <end position="340"/>
    </location>
</feature>
<dbReference type="AlphaFoldDB" id="A0AA35MEV7"/>
<proteinExistence type="predicted"/>
<feature type="transmembrane region" description="Helical" evidence="5">
    <location>
        <begin position="97"/>
        <end position="114"/>
    </location>
</feature>
<evidence type="ECO:0000256" key="2">
    <source>
        <dbReference type="ARBA" id="ARBA00022692"/>
    </source>
</evidence>
<keyword evidence="4 5" id="KW-0472">Membrane</keyword>
<evidence type="ECO:0000313" key="8">
    <source>
        <dbReference type="Proteomes" id="UP001160390"/>
    </source>
</evidence>
<feature type="transmembrane region" description="Helical" evidence="5">
    <location>
        <begin position="185"/>
        <end position="206"/>
    </location>
</feature>
<feature type="transmembrane region" description="Helical" evidence="5">
    <location>
        <begin position="22"/>
        <end position="43"/>
    </location>
</feature>